<reference evidence="6 7" key="1">
    <citation type="submission" date="2018-03" db="EMBL/GenBank/DDBJ databases">
        <title>Whole genome sequencing of Histamine producing bacteria.</title>
        <authorList>
            <person name="Butler K."/>
        </authorList>
    </citation>
    <scope>NUCLEOTIDE SEQUENCE [LARGE SCALE GENOMIC DNA]</scope>
    <source>
        <strain evidence="6 7">DSM 19138</strain>
    </source>
</reference>
<dbReference type="GO" id="GO:0006351">
    <property type="term" value="P:DNA-templated transcription"/>
    <property type="evidence" value="ECO:0007669"/>
    <property type="project" value="TreeGrafter"/>
</dbReference>
<dbReference type="EMBL" id="PYMB01000020">
    <property type="protein sequence ID" value="PSW08530.1"/>
    <property type="molecule type" value="Genomic_DNA"/>
</dbReference>
<comment type="similarity">
    <text evidence="1">Belongs to the LysR transcriptional regulatory family.</text>
</comment>
<keyword evidence="4" id="KW-0804">Transcription</keyword>
<dbReference type="AlphaFoldDB" id="A0A2T3N6U2"/>
<dbReference type="PRINTS" id="PR00039">
    <property type="entry name" value="HTHLYSR"/>
</dbReference>
<dbReference type="OrthoDB" id="5526340at2"/>
<dbReference type="InterPro" id="IPR036390">
    <property type="entry name" value="WH_DNA-bd_sf"/>
</dbReference>
<feature type="domain" description="HTH lysR-type" evidence="5">
    <location>
        <begin position="8"/>
        <end position="65"/>
    </location>
</feature>
<proteinExistence type="inferred from homology"/>
<comment type="caution">
    <text evidence="6">The sequence shown here is derived from an EMBL/GenBank/DDBJ whole genome shotgun (WGS) entry which is preliminary data.</text>
</comment>
<evidence type="ECO:0000256" key="2">
    <source>
        <dbReference type="ARBA" id="ARBA00023015"/>
    </source>
</evidence>
<dbReference type="SUPFAM" id="SSF46785">
    <property type="entry name" value="Winged helix' DNA-binding domain"/>
    <property type="match status" value="1"/>
</dbReference>
<keyword evidence="2" id="KW-0805">Transcription regulation</keyword>
<dbReference type="Gene3D" id="3.40.190.10">
    <property type="entry name" value="Periplasmic binding protein-like II"/>
    <property type="match status" value="2"/>
</dbReference>
<evidence type="ECO:0000256" key="4">
    <source>
        <dbReference type="ARBA" id="ARBA00023163"/>
    </source>
</evidence>
<accession>A0A2T3N6U2</accession>
<dbReference type="InterPro" id="IPR058163">
    <property type="entry name" value="LysR-type_TF_proteobact-type"/>
</dbReference>
<evidence type="ECO:0000313" key="6">
    <source>
        <dbReference type="EMBL" id="PSW08530.1"/>
    </source>
</evidence>
<dbReference type="Pfam" id="PF03466">
    <property type="entry name" value="LysR_substrate"/>
    <property type="match status" value="1"/>
</dbReference>
<dbReference type="Proteomes" id="UP000241346">
    <property type="component" value="Unassembled WGS sequence"/>
</dbReference>
<evidence type="ECO:0000313" key="7">
    <source>
        <dbReference type="Proteomes" id="UP000241346"/>
    </source>
</evidence>
<gene>
    <name evidence="6" type="ORF">C9J01_23180</name>
</gene>
<dbReference type="InterPro" id="IPR036388">
    <property type="entry name" value="WH-like_DNA-bd_sf"/>
</dbReference>
<dbReference type="Pfam" id="PF00126">
    <property type="entry name" value="HTH_1"/>
    <property type="match status" value="1"/>
</dbReference>
<dbReference type="PANTHER" id="PTHR30537:SF26">
    <property type="entry name" value="GLYCINE CLEAVAGE SYSTEM TRANSCRIPTIONAL ACTIVATOR"/>
    <property type="match status" value="1"/>
</dbReference>
<dbReference type="GO" id="GO:0003700">
    <property type="term" value="F:DNA-binding transcription factor activity"/>
    <property type="evidence" value="ECO:0007669"/>
    <property type="project" value="InterPro"/>
</dbReference>
<dbReference type="FunFam" id="1.10.10.10:FF:000001">
    <property type="entry name" value="LysR family transcriptional regulator"/>
    <property type="match status" value="1"/>
</dbReference>
<dbReference type="GO" id="GO:0043565">
    <property type="term" value="F:sequence-specific DNA binding"/>
    <property type="evidence" value="ECO:0007669"/>
    <property type="project" value="TreeGrafter"/>
</dbReference>
<dbReference type="PANTHER" id="PTHR30537">
    <property type="entry name" value="HTH-TYPE TRANSCRIPTIONAL REGULATOR"/>
    <property type="match status" value="1"/>
</dbReference>
<dbReference type="SUPFAM" id="SSF53850">
    <property type="entry name" value="Periplasmic binding protein-like II"/>
    <property type="match status" value="1"/>
</dbReference>
<keyword evidence="3" id="KW-0238">DNA-binding</keyword>
<sequence>MLDMKELPSIRALRTFVAVANHLSFSKAARELSLTQGAVSKQIAQLEQQLGQPLFERHLNGIRLSSVGLRYLPQIAESLEALQNATASLRQLEQVDEVLTVNVTPSFASLWLIPKINSFAKAFPHLQVQLKTGDGMVNDISTDNDIIIRCLPLANHYENATLLCRENLRLVASAKLLQQRPIRHLDDLADHLYLPQVTRPQLWEQFKTHHGIDFPMAFYGVGFEHFYLSLEAVRNQLGLALLPDFMVDDLIAEQTLFNPLNSFLNSHYGYYTIVPHYKRHTRKVCVFTQWLTEMMVNSQDQISEH</sequence>
<evidence type="ECO:0000256" key="3">
    <source>
        <dbReference type="ARBA" id="ARBA00023125"/>
    </source>
</evidence>
<evidence type="ECO:0000259" key="5">
    <source>
        <dbReference type="PROSITE" id="PS50931"/>
    </source>
</evidence>
<protein>
    <submittedName>
        <fullName evidence="6">LysR family transcriptional regulator</fullName>
    </submittedName>
</protein>
<evidence type="ECO:0000256" key="1">
    <source>
        <dbReference type="ARBA" id="ARBA00009437"/>
    </source>
</evidence>
<dbReference type="Gene3D" id="1.10.10.10">
    <property type="entry name" value="Winged helix-like DNA-binding domain superfamily/Winged helix DNA-binding domain"/>
    <property type="match status" value="1"/>
</dbReference>
<dbReference type="RefSeq" id="WP_107300504.1">
    <property type="nucleotide sequence ID" value="NZ_PYMB01000020.1"/>
</dbReference>
<dbReference type="InterPro" id="IPR005119">
    <property type="entry name" value="LysR_subst-bd"/>
</dbReference>
<dbReference type="PROSITE" id="PS50931">
    <property type="entry name" value="HTH_LYSR"/>
    <property type="match status" value="1"/>
</dbReference>
<dbReference type="InterPro" id="IPR000847">
    <property type="entry name" value="LysR_HTH_N"/>
</dbReference>
<name>A0A2T3N6U2_9GAMM</name>
<organism evidence="6 7">
    <name type="scientific">Photobacterium rosenbergii</name>
    <dbReference type="NCBI Taxonomy" id="294936"/>
    <lineage>
        <taxon>Bacteria</taxon>
        <taxon>Pseudomonadati</taxon>
        <taxon>Pseudomonadota</taxon>
        <taxon>Gammaproteobacteria</taxon>
        <taxon>Vibrionales</taxon>
        <taxon>Vibrionaceae</taxon>
        <taxon>Photobacterium</taxon>
    </lineage>
</organism>